<dbReference type="SUPFAM" id="SSF56322">
    <property type="entry name" value="ADC synthase"/>
    <property type="match status" value="1"/>
</dbReference>
<dbReference type="InterPro" id="IPR043131">
    <property type="entry name" value="BCAT-like_N"/>
</dbReference>
<keyword evidence="4" id="KW-0808">Transferase</keyword>
<dbReference type="Proteomes" id="UP000546701">
    <property type="component" value="Unassembled WGS sequence"/>
</dbReference>
<reference evidence="4 5" key="1">
    <citation type="submission" date="2020-08" db="EMBL/GenBank/DDBJ databases">
        <title>Genomic Encyclopedia of Type Strains, Phase IV (KMG-IV): sequencing the most valuable type-strain genomes for metagenomic binning, comparative biology and taxonomic classification.</title>
        <authorList>
            <person name="Goeker M."/>
        </authorList>
    </citation>
    <scope>NUCLEOTIDE SEQUENCE [LARGE SCALE GENOMIC DNA]</scope>
    <source>
        <strain evidence="4 5">DSM 103336</strain>
    </source>
</reference>
<dbReference type="Pfam" id="PF01063">
    <property type="entry name" value="Aminotran_4"/>
    <property type="match status" value="1"/>
</dbReference>
<dbReference type="PANTHER" id="PTHR11236:SF50">
    <property type="entry name" value="AMINODEOXYCHORISMATE SYNTHASE COMPONENT 1"/>
    <property type="match status" value="1"/>
</dbReference>
<evidence type="ECO:0000256" key="2">
    <source>
        <dbReference type="SAM" id="MobiDB-lite"/>
    </source>
</evidence>
<dbReference type="InterPro" id="IPR015890">
    <property type="entry name" value="Chorismate_C"/>
</dbReference>
<protein>
    <recommendedName>
        <fullName evidence="1">Probable branched-chain-amino-acid aminotransferase</fullName>
    </recommendedName>
</protein>
<dbReference type="GO" id="GO:0000162">
    <property type="term" value="P:L-tryptophan biosynthetic process"/>
    <property type="evidence" value="ECO:0007669"/>
    <property type="project" value="TreeGrafter"/>
</dbReference>
<dbReference type="InterPro" id="IPR005802">
    <property type="entry name" value="ADC_synth_comp_1"/>
</dbReference>
<dbReference type="InterPro" id="IPR036038">
    <property type="entry name" value="Aminotransferase-like"/>
</dbReference>
<dbReference type="Gene3D" id="3.60.120.10">
    <property type="entry name" value="Anthranilate synthase"/>
    <property type="match status" value="1"/>
</dbReference>
<evidence type="ECO:0000313" key="4">
    <source>
        <dbReference type="EMBL" id="MBB5728893.1"/>
    </source>
</evidence>
<dbReference type="GO" id="GO:0016829">
    <property type="term" value="F:lyase activity"/>
    <property type="evidence" value="ECO:0007669"/>
    <property type="project" value="UniProtKB-KW"/>
</dbReference>
<gene>
    <name evidence="4" type="ORF">FHS99_001371</name>
</gene>
<dbReference type="Gene3D" id="3.30.470.10">
    <property type="match status" value="1"/>
</dbReference>
<dbReference type="PRINTS" id="PR00095">
    <property type="entry name" value="ANTSNTHASEI"/>
</dbReference>
<feature type="domain" description="Chorismate-utilising enzyme C-terminal" evidence="3">
    <location>
        <begin position="114"/>
        <end position="368"/>
    </location>
</feature>
<keyword evidence="4" id="KW-0456">Lyase</keyword>
<dbReference type="InterPro" id="IPR001544">
    <property type="entry name" value="Aminotrans_IV"/>
</dbReference>
<keyword evidence="4" id="KW-0032">Aminotransferase</keyword>
<keyword evidence="5" id="KW-1185">Reference proteome</keyword>
<comment type="caution">
    <text evidence="4">The sequence shown here is derived from an EMBL/GenBank/DDBJ whole genome shotgun (WGS) entry which is preliminary data.</text>
</comment>
<dbReference type="AlphaFoldDB" id="A0A7W9BRM9"/>
<dbReference type="RefSeq" id="WP_157176673.1">
    <property type="nucleotide sequence ID" value="NZ_BMJP01000002.1"/>
</dbReference>
<dbReference type="InterPro" id="IPR005801">
    <property type="entry name" value="ADC_synthase"/>
</dbReference>
<dbReference type="EMBL" id="JACIJR010000003">
    <property type="protein sequence ID" value="MBB5728893.1"/>
    <property type="molecule type" value="Genomic_DNA"/>
</dbReference>
<dbReference type="GO" id="GO:0009396">
    <property type="term" value="P:folic acid-containing compound biosynthetic process"/>
    <property type="evidence" value="ECO:0007669"/>
    <property type="project" value="InterPro"/>
</dbReference>
<evidence type="ECO:0000256" key="1">
    <source>
        <dbReference type="ARBA" id="ARBA00014472"/>
    </source>
</evidence>
<name>A0A7W9BRM9_9SPHN</name>
<evidence type="ECO:0000259" key="3">
    <source>
        <dbReference type="Pfam" id="PF00425"/>
    </source>
</evidence>
<dbReference type="InterPro" id="IPR019999">
    <property type="entry name" value="Anth_synth_I-like"/>
</dbReference>
<dbReference type="InterPro" id="IPR043132">
    <property type="entry name" value="BCAT-like_C"/>
</dbReference>
<dbReference type="Pfam" id="PF00425">
    <property type="entry name" value="Chorismate_bind"/>
    <property type="match status" value="1"/>
</dbReference>
<sequence>MTAPFVLIDDQRPDGHATLYRDPVRVVQADTPADIPLLLDALRQARADGLHAAGYLAYGAGAALEPRLMTAGVAGMPLGWFGLFAHGEPVVAADWLPDPAGAATGPVVPRIAFPDYTAAFEQVQAGIASGDIYQANLTFPADIRVAGDPLALYARLRAAAGGGWGALVWDGARHLLSCSPELFFTVVGDRLTARPMKGTATRDPDPARDAAAASDLATDPKQRAENLMIVDLLRNDMARVAVAGSVAVPDLFTVETYPTIHQLTSTVTATLAPGRDAVDVLAATFPCGSVTGAPKIRAMEIIAAVEPWPRGVYTGSIGAIAPDGDAAFNVAIRTLRIDAGTATAMMGLGSGIVADSNVAAEWAEAQAKARFVGTGARPFDLIETMRFDPLEGLCNLDLHMARLERSCAALGFAFDRHDVRNELQAATFRLESDMRVRLMLARSGAVSIVATPLPLTPPGPVGVAIVPLPVDPSDFRLTHKTSDRVFYDAARAAAGTWEVLFERPDGRLTEGSFTSLFVGSAAAPLQTPAPDGGLLPGVLCTHLLKEGRAETATLTRDDLRNGFFVGNAVRGLIVARLVPSTG</sequence>
<proteinExistence type="predicted"/>
<dbReference type="Gene3D" id="3.20.10.10">
    <property type="entry name" value="D-amino Acid Aminotransferase, subunit A, domain 2"/>
    <property type="match status" value="1"/>
</dbReference>
<feature type="region of interest" description="Disordered" evidence="2">
    <location>
        <begin position="195"/>
        <end position="216"/>
    </location>
</feature>
<dbReference type="OrthoDB" id="9803598at2"/>
<dbReference type="GO" id="GO:0046820">
    <property type="term" value="F:4-amino-4-deoxychorismate synthase activity"/>
    <property type="evidence" value="ECO:0007669"/>
    <property type="project" value="TreeGrafter"/>
</dbReference>
<evidence type="ECO:0000313" key="5">
    <source>
        <dbReference type="Proteomes" id="UP000546701"/>
    </source>
</evidence>
<dbReference type="NCBIfam" id="TIGR00553">
    <property type="entry name" value="pabB"/>
    <property type="match status" value="1"/>
</dbReference>
<dbReference type="SUPFAM" id="SSF56752">
    <property type="entry name" value="D-aminoacid aminotransferase-like PLP-dependent enzymes"/>
    <property type="match status" value="1"/>
</dbReference>
<organism evidence="4 5">
    <name type="scientific">Sphingomonas prati</name>
    <dbReference type="NCBI Taxonomy" id="1843237"/>
    <lineage>
        <taxon>Bacteria</taxon>
        <taxon>Pseudomonadati</taxon>
        <taxon>Pseudomonadota</taxon>
        <taxon>Alphaproteobacteria</taxon>
        <taxon>Sphingomonadales</taxon>
        <taxon>Sphingomonadaceae</taxon>
        <taxon>Sphingomonas</taxon>
    </lineage>
</organism>
<accession>A0A7W9BRM9</accession>
<dbReference type="PANTHER" id="PTHR11236">
    <property type="entry name" value="AMINOBENZOATE/ANTHRANILATE SYNTHASE"/>
    <property type="match status" value="1"/>
</dbReference>